<protein>
    <submittedName>
        <fullName evidence="2">RimJ/RimL family protein N-acetyltransferase</fullName>
    </submittedName>
</protein>
<reference evidence="2 3" key="1">
    <citation type="submission" date="2018-06" db="EMBL/GenBank/DDBJ databases">
        <title>Genomic Encyclopedia of Archaeal and Bacterial Type Strains, Phase II (KMG-II): from individual species to whole genera.</title>
        <authorList>
            <person name="Goeker M."/>
        </authorList>
    </citation>
    <scope>NUCLEOTIDE SEQUENCE [LARGE SCALE GENOMIC DNA]</scope>
    <source>
        <strain evidence="2 3">DSM 22011</strain>
    </source>
</reference>
<evidence type="ECO:0000259" key="1">
    <source>
        <dbReference type="Pfam" id="PF13302"/>
    </source>
</evidence>
<gene>
    <name evidence="2" type="ORF">ATI53_1004141</name>
</gene>
<dbReference type="OrthoDB" id="6293260at2"/>
<dbReference type="AlphaFoldDB" id="A0A327YM62"/>
<organism evidence="2 3">
    <name type="scientific">Salipiger aestuarii</name>
    <dbReference type="NCBI Taxonomy" id="568098"/>
    <lineage>
        <taxon>Bacteria</taxon>
        <taxon>Pseudomonadati</taxon>
        <taxon>Pseudomonadota</taxon>
        <taxon>Alphaproteobacteria</taxon>
        <taxon>Rhodobacterales</taxon>
        <taxon>Roseobacteraceae</taxon>
        <taxon>Salipiger</taxon>
    </lineage>
</organism>
<proteinExistence type="predicted"/>
<evidence type="ECO:0000313" key="2">
    <source>
        <dbReference type="EMBL" id="RAK21542.1"/>
    </source>
</evidence>
<feature type="domain" description="N-acetyltransferase" evidence="1">
    <location>
        <begin position="14"/>
        <end position="149"/>
    </location>
</feature>
<dbReference type="EMBL" id="QLMG01000004">
    <property type="protein sequence ID" value="RAK21542.1"/>
    <property type="molecule type" value="Genomic_DNA"/>
</dbReference>
<dbReference type="SUPFAM" id="SSF55729">
    <property type="entry name" value="Acyl-CoA N-acyltransferases (Nat)"/>
    <property type="match status" value="1"/>
</dbReference>
<dbReference type="GO" id="GO:0016747">
    <property type="term" value="F:acyltransferase activity, transferring groups other than amino-acyl groups"/>
    <property type="evidence" value="ECO:0007669"/>
    <property type="project" value="InterPro"/>
</dbReference>
<keyword evidence="2" id="KW-0808">Transferase</keyword>
<dbReference type="Proteomes" id="UP000249165">
    <property type="component" value="Unassembled WGS sequence"/>
</dbReference>
<dbReference type="PANTHER" id="PTHR43792">
    <property type="entry name" value="GNAT FAMILY, PUTATIVE (AFU_ORTHOLOGUE AFUA_3G00765)-RELATED-RELATED"/>
    <property type="match status" value="1"/>
</dbReference>
<comment type="caution">
    <text evidence="2">The sequence shown here is derived from an EMBL/GenBank/DDBJ whole genome shotgun (WGS) entry which is preliminary data.</text>
</comment>
<dbReference type="RefSeq" id="WP_009505646.1">
    <property type="nucleotide sequence ID" value="NZ_LIGK01000003.1"/>
</dbReference>
<sequence length="176" mass="19692">MTLVAAPVLETDNLILRGPIASDAEHVITFLMDRPRSDGFGGSDTRADAWRWFCTNLGHWQMRGYGYFTIETKAEGTPAGICGIWNPEGWPEPEIGWVVFAGFEGRSIAHEAALRVRRYAYEDLGLTTLTSNIVPGNERSARLAERLGAWHERTYQNVTMGEERLFRHPGPDEALG</sequence>
<accession>A0A327YM62</accession>
<dbReference type="Pfam" id="PF13302">
    <property type="entry name" value="Acetyltransf_3"/>
    <property type="match status" value="1"/>
</dbReference>
<dbReference type="InterPro" id="IPR016181">
    <property type="entry name" value="Acyl_CoA_acyltransferase"/>
</dbReference>
<keyword evidence="3" id="KW-1185">Reference proteome</keyword>
<name>A0A327YM62_9RHOB</name>
<dbReference type="Gene3D" id="3.40.630.30">
    <property type="match status" value="1"/>
</dbReference>
<dbReference type="InterPro" id="IPR051531">
    <property type="entry name" value="N-acetyltransferase"/>
</dbReference>
<dbReference type="PANTHER" id="PTHR43792:SF1">
    <property type="entry name" value="N-ACETYLTRANSFERASE DOMAIN-CONTAINING PROTEIN"/>
    <property type="match status" value="1"/>
</dbReference>
<evidence type="ECO:0000313" key="3">
    <source>
        <dbReference type="Proteomes" id="UP000249165"/>
    </source>
</evidence>
<dbReference type="InterPro" id="IPR000182">
    <property type="entry name" value="GNAT_dom"/>
</dbReference>